<dbReference type="EMBL" id="PDEM01000009">
    <property type="protein sequence ID" value="PHZ86066.1"/>
    <property type="molecule type" value="Genomic_DNA"/>
</dbReference>
<evidence type="ECO:0000313" key="2">
    <source>
        <dbReference type="Proteomes" id="UP000229730"/>
    </source>
</evidence>
<proteinExistence type="predicted"/>
<accession>A0A2G4YX99</accession>
<dbReference type="OrthoDB" id="10016663at2"/>
<dbReference type="InParanoid" id="A0A2G4YX99"/>
<gene>
    <name evidence="1" type="ORF">CRD36_05190</name>
</gene>
<name>A0A2G4YX99_9PROT</name>
<keyword evidence="2" id="KW-1185">Reference proteome</keyword>
<dbReference type="Proteomes" id="UP000229730">
    <property type="component" value="Unassembled WGS sequence"/>
</dbReference>
<dbReference type="AlphaFoldDB" id="A0A2G4YX99"/>
<organism evidence="1 2">
    <name type="scientific">Paremcibacter congregatus</name>
    <dbReference type="NCBI Taxonomy" id="2043170"/>
    <lineage>
        <taxon>Bacteria</taxon>
        <taxon>Pseudomonadati</taxon>
        <taxon>Pseudomonadota</taxon>
        <taxon>Alphaproteobacteria</taxon>
        <taxon>Emcibacterales</taxon>
        <taxon>Emcibacteraceae</taxon>
        <taxon>Paremcibacter</taxon>
    </lineage>
</organism>
<reference evidence="1 2" key="1">
    <citation type="submission" date="2017-10" db="EMBL/GenBank/DDBJ databases">
        <title>Frigbacter circumglobatus gen. nov. sp. nov., isolated from sediment cultured in situ.</title>
        <authorList>
            <person name="Zhao Z."/>
        </authorList>
    </citation>
    <scope>NUCLEOTIDE SEQUENCE [LARGE SCALE GENOMIC DNA]</scope>
    <source>
        <strain evidence="1 2">ZYL</strain>
    </source>
</reference>
<protein>
    <submittedName>
        <fullName evidence="1">Uncharacterized protein</fullName>
    </submittedName>
</protein>
<sequence length="128" mass="13874">MTDVNKDDVINKSDEERLKRRRILKAGAAIAPLAVTLHGGNAMAQVVSATCVEKMEGQLIIPQFEETSPGQFTEVGKQEFSEFPMQATTGRPNPSNPAVPETHWDYISLQDSPGHSCYNSITIASGGN</sequence>
<dbReference type="RefSeq" id="WP_099471650.1">
    <property type="nucleotide sequence ID" value="NZ_CP041025.1"/>
</dbReference>
<evidence type="ECO:0000313" key="1">
    <source>
        <dbReference type="EMBL" id="PHZ86066.1"/>
    </source>
</evidence>
<comment type="caution">
    <text evidence="1">The sequence shown here is derived from an EMBL/GenBank/DDBJ whole genome shotgun (WGS) entry which is preliminary data.</text>
</comment>